<feature type="domain" description="YCII-related" evidence="7">
    <location>
        <begin position="9"/>
        <end position="75"/>
    </location>
</feature>
<dbReference type="EMBL" id="CP003338">
    <property type="protein sequence ID" value="AFC71368.1"/>
    <property type="molecule type" value="Genomic_DNA"/>
</dbReference>
<dbReference type="STRING" id="1105110.MC5_05435"/>
<keyword evidence="3 6" id="KW-0227">DNA damage</keyword>
<evidence type="ECO:0000313" key="9">
    <source>
        <dbReference type="Proteomes" id="UP000007589"/>
    </source>
</evidence>
<dbReference type="InterPro" id="IPR036995">
    <property type="entry name" value="MPG_sf"/>
</dbReference>
<evidence type="ECO:0000259" key="7">
    <source>
        <dbReference type="Pfam" id="PF03795"/>
    </source>
</evidence>
<protein>
    <recommendedName>
        <fullName evidence="6">Putative 3-methyladenine DNA glycosylase</fullName>
        <ecNumber evidence="6">3.2.2.-</ecNumber>
    </recommendedName>
</protein>
<dbReference type="GO" id="GO:0003677">
    <property type="term" value="F:DNA binding"/>
    <property type="evidence" value="ECO:0007669"/>
    <property type="project" value="InterPro"/>
</dbReference>
<dbReference type="AlphaFoldDB" id="H8K7X5"/>
<comment type="similarity">
    <text evidence="2 6">Belongs to the DNA glycosylase MPG family.</text>
</comment>
<organism evidence="8 9">
    <name type="scientific">Rickettsia australis (strain Cutlack)</name>
    <dbReference type="NCBI Taxonomy" id="1105110"/>
    <lineage>
        <taxon>Bacteria</taxon>
        <taxon>Pseudomonadati</taxon>
        <taxon>Pseudomonadota</taxon>
        <taxon>Alphaproteobacteria</taxon>
        <taxon>Rickettsiales</taxon>
        <taxon>Rickettsiaceae</taxon>
        <taxon>Rickettsieae</taxon>
        <taxon>Rickettsia</taxon>
        <taxon>spotted fever group</taxon>
    </lineage>
</organism>
<accession>H8K7X5</accession>
<dbReference type="InterPro" id="IPR005545">
    <property type="entry name" value="YCII"/>
</dbReference>
<evidence type="ECO:0000256" key="4">
    <source>
        <dbReference type="ARBA" id="ARBA00022801"/>
    </source>
</evidence>
<dbReference type="SUPFAM" id="SSF50486">
    <property type="entry name" value="FMT C-terminal domain-like"/>
    <property type="match status" value="1"/>
</dbReference>
<evidence type="ECO:0000256" key="1">
    <source>
        <dbReference type="ARBA" id="ARBA00007689"/>
    </source>
</evidence>
<name>H8K7X5_RICAC</name>
<dbReference type="CDD" id="cd00540">
    <property type="entry name" value="AAG"/>
    <property type="match status" value="1"/>
</dbReference>
<dbReference type="EC" id="3.2.2.-" evidence="6"/>
<dbReference type="InterPro" id="IPR003180">
    <property type="entry name" value="MPG"/>
</dbReference>
<proteinExistence type="inferred from homology"/>
<dbReference type="PANTHER" id="PTHR10429">
    <property type="entry name" value="DNA-3-METHYLADENINE GLYCOSYLASE"/>
    <property type="match status" value="1"/>
</dbReference>
<keyword evidence="5 6" id="KW-0234">DNA repair</keyword>
<dbReference type="HAMAP" id="MF_00527">
    <property type="entry name" value="3MGH"/>
    <property type="match status" value="1"/>
</dbReference>
<evidence type="ECO:0000256" key="6">
    <source>
        <dbReference type="HAMAP-Rule" id="MF_00527"/>
    </source>
</evidence>
<dbReference type="NCBIfam" id="NF002004">
    <property type="entry name" value="PRK00802.1-4"/>
    <property type="match status" value="1"/>
</dbReference>
<reference evidence="9" key="1">
    <citation type="submission" date="2012-02" db="EMBL/GenBank/DDBJ databases">
        <title>Complete genome sequence of Rickettsia australis strain Cutlack.</title>
        <authorList>
            <person name="Johnson S.L."/>
            <person name="Munk A.C."/>
            <person name="Han S."/>
            <person name="Bruce D.C."/>
            <person name="Dasch G.A."/>
        </authorList>
    </citation>
    <scope>NUCLEOTIDE SEQUENCE [LARGE SCALE GENOMIC DNA]</scope>
    <source>
        <strain evidence="9">Cutlack</strain>
    </source>
</reference>
<keyword evidence="8" id="KW-0326">Glycosidase</keyword>
<evidence type="ECO:0000256" key="3">
    <source>
        <dbReference type="ARBA" id="ARBA00022763"/>
    </source>
</evidence>
<gene>
    <name evidence="8" type="ordered locus">MC5_05435</name>
</gene>
<comment type="similarity">
    <text evidence="1">Belongs to the YciI family.</text>
</comment>
<dbReference type="PANTHER" id="PTHR10429:SF0">
    <property type="entry name" value="DNA-3-METHYLADENINE GLYCOSYLASE"/>
    <property type="match status" value="1"/>
</dbReference>
<dbReference type="eggNOG" id="COG2094">
    <property type="taxonomic scope" value="Bacteria"/>
</dbReference>
<dbReference type="eggNOG" id="COG2350">
    <property type="taxonomic scope" value="Bacteria"/>
</dbReference>
<dbReference type="Gene3D" id="3.10.300.10">
    <property type="entry name" value="Methylpurine-DNA glycosylase (MPG)"/>
    <property type="match status" value="1"/>
</dbReference>
<dbReference type="InterPro" id="IPR011008">
    <property type="entry name" value="Dimeric_a/b-barrel"/>
</dbReference>
<evidence type="ECO:0000256" key="2">
    <source>
        <dbReference type="ARBA" id="ARBA00009232"/>
    </source>
</evidence>
<evidence type="ECO:0000313" key="8">
    <source>
        <dbReference type="EMBL" id="AFC71368.1"/>
    </source>
</evidence>
<dbReference type="Proteomes" id="UP000007589">
    <property type="component" value="Chromosome"/>
</dbReference>
<dbReference type="SUPFAM" id="SSF54909">
    <property type="entry name" value="Dimeric alpha+beta barrel"/>
    <property type="match status" value="1"/>
</dbReference>
<dbReference type="GO" id="GO:0006284">
    <property type="term" value="P:base-excision repair"/>
    <property type="evidence" value="ECO:0007669"/>
    <property type="project" value="InterPro"/>
</dbReference>
<dbReference type="Pfam" id="PF02245">
    <property type="entry name" value="Pur_DNA_glyco"/>
    <property type="match status" value="1"/>
</dbReference>
<dbReference type="Pfam" id="PF03795">
    <property type="entry name" value="YCII"/>
    <property type="match status" value="1"/>
</dbReference>
<dbReference type="InterPro" id="IPR011034">
    <property type="entry name" value="Formyl_transferase-like_C_sf"/>
</dbReference>
<sequence length="304" mass="34471">MKVQPLPSVEKFITEHRKFLNTCYDKGYFILSGPIYPRIGGIILANIEKLSQLKDILREDPFYINNIAGYEITNFTPTKWHSNLNIFFKNMNKLIPLPREFFTRDTNLVSTELIGKVLYFQDKTAIITETESYIGQDDPACHAARGRTKRTDVMFGPAGFSYVYLIYGMYYCLNFVTETEGFPAATLIRGVHVISPNDLYTADTSKVGSQISGEPAQRIRIQQFGVPNLKVSKVYLNGPGKLCKYLGINISHNKCDLINNNEFFVGDIGLKLPYSTTTRIGITKGTDKLWRYVVTDITNLISQL</sequence>
<evidence type="ECO:0000256" key="5">
    <source>
        <dbReference type="ARBA" id="ARBA00023204"/>
    </source>
</evidence>
<dbReference type="GO" id="GO:0003905">
    <property type="term" value="F:alkylbase DNA N-glycosylase activity"/>
    <property type="evidence" value="ECO:0007669"/>
    <property type="project" value="InterPro"/>
</dbReference>
<dbReference type="NCBIfam" id="TIGR00567">
    <property type="entry name" value="3mg"/>
    <property type="match status" value="1"/>
</dbReference>
<keyword evidence="4 6" id="KW-0378">Hydrolase</keyword>
<keyword evidence="9" id="KW-1185">Reference proteome</keyword>
<dbReference type="HOGENOM" id="CLU_060471_4_1_5"/>
<dbReference type="KEGG" id="rau:MC5_05435"/>